<dbReference type="Pfam" id="PF00072">
    <property type="entry name" value="Response_reg"/>
    <property type="match status" value="1"/>
</dbReference>
<dbReference type="InterPro" id="IPR007492">
    <property type="entry name" value="LytTR_DNA-bd_dom"/>
</dbReference>
<dbReference type="SMART" id="SM00850">
    <property type="entry name" value="LytTR"/>
    <property type="match status" value="1"/>
</dbReference>
<dbReference type="Pfam" id="PF04397">
    <property type="entry name" value="LytTR"/>
    <property type="match status" value="1"/>
</dbReference>
<dbReference type="Gene3D" id="2.40.50.1020">
    <property type="entry name" value="LytTr DNA-binding domain"/>
    <property type="match status" value="1"/>
</dbReference>
<comment type="caution">
    <text evidence="8">The sequence shown here is derived from an EMBL/GenBank/DDBJ whole genome shotgun (WGS) entry which is preliminary data.</text>
</comment>
<dbReference type="PROSITE" id="PS50930">
    <property type="entry name" value="HTH_LYTTR"/>
    <property type="match status" value="1"/>
</dbReference>
<dbReference type="Gene3D" id="3.40.50.2300">
    <property type="match status" value="1"/>
</dbReference>
<dbReference type="AlphaFoldDB" id="A0A202FAN3"/>
<dbReference type="InterPro" id="IPR046947">
    <property type="entry name" value="LytR-like"/>
</dbReference>
<keyword evidence="5" id="KW-0597">Phosphoprotein</keyword>
<dbReference type="InterPro" id="IPR011006">
    <property type="entry name" value="CheY-like_superfamily"/>
</dbReference>
<evidence type="ECO:0000313" key="8">
    <source>
        <dbReference type="EMBL" id="OVE97510.1"/>
    </source>
</evidence>
<organism evidence="8 9">
    <name type="scientific">Companilactobacillus bobalius</name>
    <dbReference type="NCBI Taxonomy" id="2801451"/>
    <lineage>
        <taxon>Bacteria</taxon>
        <taxon>Bacillati</taxon>
        <taxon>Bacillota</taxon>
        <taxon>Bacilli</taxon>
        <taxon>Lactobacillales</taxon>
        <taxon>Lactobacillaceae</taxon>
        <taxon>Companilactobacillus</taxon>
    </lineage>
</organism>
<gene>
    <name evidence="8" type="ORF">LKACC16343_01391</name>
</gene>
<dbReference type="PROSITE" id="PS50110">
    <property type="entry name" value="RESPONSE_REGULATORY"/>
    <property type="match status" value="1"/>
</dbReference>
<evidence type="ECO:0000259" key="7">
    <source>
        <dbReference type="PROSITE" id="PS50930"/>
    </source>
</evidence>
<evidence type="ECO:0000256" key="1">
    <source>
        <dbReference type="ARBA" id="ARBA00022490"/>
    </source>
</evidence>
<dbReference type="RefSeq" id="WP_056954746.1">
    <property type="nucleotide sequence ID" value="NZ_LNUA01000010.1"/>
</dbReference>
<name>A0A202FAN3_9LACO</name>
<sequence>MSYPIIICEDNPIELKQLNTLIENYLLFHNNFFEIERTAQSPRDILQYLRTSQPNRGIYFLDIDLQAKIDGIDLAKRIREFDVEANIIFTTTHEELAPETLKRKVGAIGFIEKQQDLEAYRDEIYDALAYVEKLIKKSLEYHQQNFVFEIGTQIFNFNQNEVYSIESSKIPHQLIFISDNGQYEFYGKLNDLEKKYTFLFRISRSCLINPINIRQIDFPSRQILLKNGTTKKFSMGKATKLKKKLQSITNI</sequence>
<keyword evidence="3" id="KW-0010">Activator</keyword>
<evidence type="ECO:0000256" key="5">
    <source>
        <dbReference type="PROSITE-ProRule" id="PRU00169"/>
    </source>
</evidence>
<dbReference type="SUPFAM" id="SSF52172">
    <property type="entry name" value="CheY-like"/>
    <property type="match status" value="1"/>
</dbReference>
<accession>A0A202FAN3</accession>
<keyword evidence="1" id="KW-0963">Cytoplasm</keyword>
<evidence type="ECO:0000256" key="4">
    <source>
        <dbReference type="ARBA" id="ARBA00037164"/>
    </source>
</evidence>
<dbReference type="PANTHER" id="PTHR37299">
    <property type="entry name" value="TRANSCRIPTIONAL REGULATOR-RELATED"/>
    <property type="match status" value="1"/>
</dbReference>
<dbReference type="Proteomes" id="UP000196232">
    <property type="component" value="Unassembled WGS sequence"/>
</dbReference>
<dbReference type="GO" id="GO:0000156">
    <property type="term" value="F:phosphorelay response regulator activity"/>
    <property type="evidence" value="ECO:0007669"/>
    <property type="project" value="InterPro"/>
</dbReference>
<dbReference type="PANTHER" id="PTHR37299:SF3">
    <property type="entry name" value="STAGE 0 SPORULATION PROTEIN A HOMOLOG"/>
    <property type="match status" value="1"/>
</dbReference>
<proteinExistence type="predicted"/>
<dbReference type="EMBL" id="MYFM01000004">
    <property type="protein sequence ID" value="OVE97510.1"/>
    <property type="molecule type" value="Genomic_DNA"/>
</dbReference>
<dbReference type="GO" id="GO:0003677">
    <property type="term" value="F:DNA binding"/>
    <property type="evidence" value="ECO:0007669"/>
    <property type="project" value="InterPro"/>
</dbReference>
<feature type="modified residue" description="4-aspartylphosphate" evidence="5">
    <location>
        <position position="62"/>
    </location>
</feature>
<reference evidence="8 9" key="1">
    <citation type="submission" date="2017-03" db="EMBL/GenBank/DDBJ databases">
        <title>Genome sequence of Lactobacillus bobalius KACC 16343.</title>
        <authorList>
            <person name="Chun J."/>
        </authorList>
    </citation>
    <scope>NUCLEOTIDE SEQUENCE [LARGE SCALE GENOMIC DNA]</scope>
    <source>
        <strain evidence="8 9">KACC 16343</strain>
    </source>
</reference>
<evidence type="ECO:0000256" key="3">
    <source>
        <dbReference type="ARBA" id="ARBA00023159"/>
    </source>
</evidence>
<evidence type="ECO:0000313" key="9">
    <source>
        <dbReference type="Proteomes" id="UP000196232"/>
    </source>
</evidence>
<evidence type="ECO:0000259" key="6">
    <source>
        <dbReference type="PROSITE" id="PS50110"/>
    </source>
</evidence>
<comment type="function">
    <text evidence="4">Required for high-level post-exponential phase expression of a series of secreted proteins.</text>
</comment>
<keyword evidence="2" id="KW-0902">Two-component regulatory system</keyword>
<dbReference type="InterPro" id="IPR001789">
    <property type="entry name" value="Sig_transdc_resp-reg_receiver"/>
</dbReference>
<dbReference type="SMART" id="SM00448">
    <property type="entry name" value="REC"/>
    <property type="match status" value="1"/>
</dbReference>
<evidence type="ECO:0000256" key="2">
    <source>
        <dbReference type="ARBA" id="ARBA00023012"/>
    </source>
</evidence>
<feature type="domain" description="Response regulatory" evidence="6">
    <location>
        <begin position="4"/>
        <end position="128"/>
    </location>
</feature>
<protein>
    <submittedName>
        <fullName evidence="8">Accessory regulator</fullName>
    </submittedName>
</protein>
<feature type="domain" description="HTH LytTR-type" evidence="7">
    <location>
        <begin position="146"/>
        <end position="247"/>
    </location>
</feature>